<feature type="region of interest" description="Disordered" evidence="1">
    <location>
        <begin position="105"/>
        <end position="131"/>
    </location>
</feature>
<evidence type="ECO:0000313" key="2">
    <source>
        <dbReference type="EMBL" id="NIF23700.1"/>
    </source>
</evidence>
<feature type="compositionally biased region" description="Basic and acidic residues" evidence="1">
    <location>
        <begin position="118"/>
        <end position="131"/>
    </location>
</feature>
<sequence>MTIKTQILIGLLSCGWLAPAWSEGEYQIQCDGHPPMEMVMAQYGVNFLLWPPDEQMIMAAGTKFSHLANGDPVTITAFVNGDQLLEDSEDGATFFRFADSGQSEFCGRTSTRPLPEIEVQRYEPDQQKQPS</sequence>
<dbReference type="Proteomes" id="UP001515683">
    <property type="component" value="Unassembled WGS sequence"/>
</dbReference>
<proteinExistence type="predicted"/>
<evidence type="ECO:0000313" key="3">
    <source>
        <dbReference type="Proteomes" id="UP001515683"/>
    </source>
</evidence>
<gene>
    <name evidence="2" type="ORF">F3J40_19155</name>
</gene>
<protein>
    <submittedName>
        <fullName evidence="2">Uncharacterized protein</fullName>
    </submittedName>
</protein>
<reference evidence="2 3" key="1">
    <citation type="journal article" date="2019" name="bioRxiv">
        <title>Bacteria contribute to plant secondary compound degradation in a generalist herbivore system.</title>
        <authorList>
            <person name="Francoeur C.B."/>
            <person name="Khadempour L."/>
            <person name="Moreira-Soto R.D."/>
            <person name="Gotting K."/>
            <person name="Book A.J."/>
            <person name="Pinto-Tomas A.A."/>
            <person name="Keefover-Ring K."/>
            <person name="Currie C.R."/>
        </authorList>
    </citation>
    <scope>NUCLEOTIDE SEQUENCE [LARGE SCALE GENOMIC DNA]</scope>
    <source>
        <strain evidence="2">Acro-835</strain>
    </source>
</reference>
<name>A0ABX0REB3_9GAMM</name>
<evidence type="ECO:0000256" key="1">
    <source>
        <dbReference type="SAM" id="MobiDB-lite"/>
    </source>
</evidence>
<comment type="caution">
    <text evidence="2">The sequence shown here is derived from an EMBL/GenBank/DDBJ whole genome shotgun (WGS) entry which is preliminary data.</text>
</comment>
<accession>A0ABX0REB3</accession>
<keyword evidence="3" id="KW-1185">Reference proteome</keyword>
<dbReference type="EMBL" id="VWXF01000009">
    <property type="protein sequence ID" value="NIF23700.1"/>
    <property type="molecule type" value="Genomic_DNA"/>
</dbReference>
<dbReference type="RefSeq" id="WP_167017150.1">
    <property type="nucleotide sequence ID" value="NZ_VWXF01000009.1"/>
</dbReference>
<organism evidence="2 3">
    <name type="scientific">Candidatus Pantoea multigeneris</name>
    <dbReference type="NCBI Taxonomy" id="2608357"/>
    <lineage>
        <taxon>Bacteria</taxon>
        <taxon>Pseudomonadati</taxon>
        <taxon>Pseudomonadota</taxon>
        <taxon>Gammaproteobacteria</taxon>
        <taxon>Enterobacterales</taxon>
        <taxon>Erwiniaceae</taxon>
        <taxon>Pantoea</taxon>
    </lineage>
</organism>